<dbReference type="Proteomes" id="UP001139012">
    <property type="component" value="Unassembled WGS sequence"/>
</dbReference>
<name>A0ABS9LME8_9BRAD</name>
<protein>
    <submittedName>
        <fullName evidence="2">Uncharacterized protein</fullName>
    </submittedName>
</protein>
<feature type="region of interest" description="Disordered" evidence="1">
    <location>
        <begin position="19"/>
        <end position="41"/>
    </location>
</feature>
<evidence type="ECO:0000313" key="2">
    <source>
        <dbReference type="EMBL" id="MCG2668169.1"/>
    </source>
</evidence>
<gene>
    <name evidence="2" type="ORF">L6637_14490</name>
</gene>
<organism evidence="2 3">
    <name type="scientific">Bradyrhizobium zhengyangense</name>
    <dbReference type="NCBI Taxonomy" id="2911009"/>
    <lineage>
        <taxon>Bacteria</taxon>
        <taxon>Pseudomonadati</taxon>
        <taxon>Pseudomonadota</taxon>
        <taxon>Alphaproteobacteria</taxon>
        <taxon>Hyphomicrobiales</taxon>
        <taxon>Nitrobacteraceae</taxon>
        <taxon>Bradyrhizobium</taxon>
    </lineage>
</organism>
<reference evidence="2" key="1">
    <citation type="submission" date="2022-01" db="EMBL/GenBank/DDBJ databases">
        <title>Genome sequnece data of strain Bradyrhizobium sp. nov.</title>
        <authorList>
            <person name="Zhang J."/>
        </authorList>
    </citation>
    <scope>NUCLEOTIDE SEQUENCE</scope>
    <source>
        <strain evidence="2">WYCCWR 12774</strain>
    </source>
</reference>
<comment type="caution">
    <text evidence="2">The sequence shown here is derived from an EMBL/GenBank/DDBJ whole genome shotgun (WGS) entry which is preliminary data.</text>
</comment>
<accession>A0ABS9LME8</accession>
<dbReference type="EMBL" id="JAKLUA010000004">
    <property type="protein sequence ID" value="MCG2668169.1"/>
    <property type="molecule type" value="Genomic_DNA"/>
</dbReference>
<evidence type="ECO:0000256" key="1">
    <source>
        <dbReference type="SAM" id="MobiDB-lite"/>
    </source>
</evidence>
<proteinExistence type="predicted"/>
<sequence>MKLIIDRAGACGMAATIGGLDANAAPPPNPPKPWADAGPTAVSEPTAMKMVVASNIERRDMIGSYFDRM</sequence>
<dbReference type="RefSeq" id="WP_237871024.1">
    <property type="nucleotide sequence ID" value="NZ_JAKLUA010000004.1"/>
</dbReference>
<evidence type="ECO:0000313" key="3">
    <source>
        <dbReference type="Proteomes" id="UP001139012"/>
    </source>
</evidence>
<keyword evidence="3" id="KW-1185">Reference proteome</keyword>